<feature type="transmembrane region" description="Helical" evidence="6">
    <location>
        <begin position="78"/>
        <end position="101"/>
    </location>
</feature>
<dbReference type="CDD" id="cd06173">
    <property type="entry name" value="MFS_MefA_like"/>
    <property type="match status" value="1"/>
</dbReference>
<keyword evidence="4 6" id="KW-1133">Transmembrane helix</keyword>
<evidence type="ECO:0000256" key="2">
    <source>
        <dbReference type="ARBA" id="ARBA00022475"/>
    </source>
</evidence>
<dbReference type="Proteomes" id="UP001330812">
    <property type="component" value="Chromosome"/>
</dbReference>
<comment type="subcellular location">
    <subcellularLocation>
        <location evidence="1">Cell membrane</location>
        <topology evidence="1">Multi-pass membrane protein</topology>
    </subcellularLocation>
</comment>
<feature type="transmembrane region" description="Helical" evidence="6">
    <location>
        <begin position="168"/>
        <end position="187"/>
    </location>
</feature>
<organism evidence="7 8">
    <name type="scientific">Amycolatopsis rhabdoformis</name>
    <dbReference type="NCBI Taxonomy" id="1448059"/>
    <lineage>
        <taxon>Bacteria</taxon>
        <taxon>Bacillati</taxon>
        <taxon>Actinomycetota</taxon>
        <taxon>Actinomycetes</taxon>
        <taxon>Pseudonocardiales</taxon>
        <taxon>Pseudonocardiaceae</taxon>
        <taxon>Amycolatopsis</taxon>
    </lineage>
</organism>
<dbReference type="PANTHER" id="PTHR23513">
    <property type="entry name" value="INTEGRAL MEMBRANE EFFLUX PROTEIN-RELATED"/>
    <property type="match status" value="1"/>
</dbReference>
<gene>
    <name evidence="7" type="ORF">VSH64_45880</name>
</gene>
<evidence type="ECO:0000256" key="3">
    <source>
        <dbReference type="ARBA" id="ARBA00022692"/>
    </source>
</evidence>
<protein>
    <submittedName>
        <fullName evidence="7">MFS transporter</fullName>
    </submittedName>
</protein>
<dbReference type="EMBL" id="CP142149">
    <property type="protein sequence ID" value="WSE30047.1"/>
    <property type="molecule type" value="Genomic_DNA"/>
</dbReference>
<evidence type="ECO:0000256" key="1">
    <source>
        <dbReference type="ARBA" id="ARBA00004651"/>
    </source>
</evidence>
<name>A0ABZ1I896_9PSEU</name>
<feature type="transmembrane region" description="Helical" evidence="6">
    <location>
        <begin position="301"/>
        <end position="322"/>
    </location>
</feature>
<accession>A0ABZ1I896</accession>
<evidence type="ECO:0000256" key="4">
    <source>
        <dbReference type="ARBA" id="ARBA00022989"/>
    </source>
</evidence>
<evidence type="ECO:0000256" key="6">
    <source>
        <dbReference type="SAM" id="Phobius"/>
    </source>
</evidence>
<feature type="transmembrane region" description="Helical" evidence="6">
    <location>
        <begin position="47"/>
        <end position="66"/>
    </location>
</feature>
<keyword evidence="5 6" id="KW-0472">Membrane</keyword>
<feature type="transmembrane region" description="Helical" evidence="6">
    <location>
        <begin position="208"/>
        <end position="229"/>
    </location>
</feature>
<dbReference type="InterPro" id="IPR011701">
    <property type="entry name" value="MFS"/>
</dbReference>
<feature type="transmembrane region" description="Helical" evidence="6">
    <location>
        <begin position="365"/>
        <end position="386"/>
    </location>
</feature>
<keyword evidence="2" id="KW-1003">Cell membrane</keyword>
<dbReference type="Pfam" id="PF07690">
    <property type="entry name" value="MFS_1"/>
    <property type="match status" value="1"/>
</dbReference>
<evidence type="ECO:0000256" key="5">
    <source>
        <dbReference type="ARBA" id="ARBA00023136"/>
    </source>
</evidence>
<sequence length="405" mass="40952">MGVLGSRPFAVFFGARMVSLLGSSMTPVALAFAVLDAGPSGSGDLGVVLAAQMVPMIALLLVGGSVADRFPRAAVVRLANLGSGATQLVAAAVLLTGHYSLPALVCTEFLNGVLTAFTTPALRGIVPQLVPRDSLRQANSLLSTARNVSKVAGPSVAGLLVATVGGGWAIAADGLSFVAAGLMFSFLRLPGVSPARVGVLRGIREGWVAFRGITWLWQIVLAFTIVNIAQTGVWQVLGPTIARDTIGSASWGVVLSVRAAGVLITGALMYRVTARRLLTLGQLCAALCATPLIVLGTSPGVPLLAAAALVAGLGGGVANVAWDTTMQENIPPHLLSRMAAYDDFGSYVGIPIGQLSAGPLASAFGAGRVAVVGGVLLGVAALVPLLSGAVRKMRHEPAAESAATG</sequence>
<keyword evidence="8" id="KW-1185">Reference proteome</keyword>
<evidence type="ECO:0000313" key="8">
    <source>
        <dbReference type="Proteomes" id="UP001330812"/>
    </source>
</evidence>
<evidence type="ECO:0000313" key="7">
    <source>
        <dbReference type="EMBL" id="WSE30047.1"/>
    </source>
</evidence>
<keyword evidence="3 6" id="KW-0812">Transmembrane</keyword>
<reference evidence="7 8" key="1">
    <citation type="journal article" date="2015" name="Int. J. Syst. Evol. Microbiol.">
        <title>Amycolatopsis rhabdoformis sp. nov., an actinomycete isolated from a tropical forest soil.</title>
        <authorList>
            <person name="Souza W.R."/>
            <person name="Silva R.E."/>
            <person name="Goodfellow M."/>
            <person name="Busarakam K."/>
            <person name="Figueiro F.S."/>
            <person name="Ferreira D."/>
            <person name="Rodrigues-Filho E."/>
            <person name="Moraes L.A.B."/>
            <person name="Zucchi T.D."/>
        </authorList>
    </citation>
    <scope>NUCLEOTIDE SEQUENCE [LARGE SCALE GENOMIC DNA]</scope>
    <source>
        <strain evidence="7 8">NCIMB 14900</strain>
    </source>
</reference>
<dbReference type="RefSeq" id="WP_326569004.1">
    <property type="nucleotide sequence ID" value="NZ_CP142149.1"/>
</dbReference>
<proteinExistence type="predicted"/>
<dbReference type="Gene3D" id="1.20.1250.20">
    <property type="entry name" value="MFS general substrate transporter like domains"/>
    <property type="match status" value="1"/>
</dbReference>
<dbReference type="InterPro" id="IPR036259">
    <property type="entry name" value="MFS_trans_sf"/>
</dbReference>
<dbReference type="PANTHER" id="PTHR23513:SF11">
    <property type="entry name" value="STAPHYLOFERRIN A TRANSPORTER"/>
    <property type="match status" value="1"/>
</dbReference>
<feature type="transmembrane region" description="Helical" evidence="6">
    <location>
        <begin position="249"/>
        <end position="270"/>
    </location>
</feature>
<dbReference type="SUPFAM" id="SSF103473">
    <property type="entry name" value="MFS general substrate transporter"/>
    <property type="match status" value="1"/>
</dbReference>